<dbReference type="NCBIfam" id="TIGR00516">
    <property type="entry name" value="acpS"/>
    <property type="match status" value="1"/>
</dbReference>
<dbReference type="NCBIfam" id="TIGR00556">
    <property type="entry name" value="pantethn_trn"/>
    <property type="match status" value="1"/>
</dbReference>
<evidence type="ECO:0000256" key="1">
    <source>
        <dbReference type="ARBA" id="ARBA00022516"/>
    </source>
</evidence>
<evidence type="ECO:0000256" key="2">
    <source>
        <dbReference type="ARBA" id="ARBA00022679"/>
    </source>
</evidence>
<feature type="binding site" evidence="8">
    <location>
        <position position="8"/>
    </location>
    <ligand>
        <name>Mg(2+)</name>
        <dbReference type="ChEBI" id="CHEBI:18420"/>
    </ligand>
</feature>
<dbReference type="Pfam" id="PF01648">
    <property type="entry name" value="ACPS"/>
    <property type="match status" value="1"/>
</dbReference>
<dbReference type="STRING" id="1423719.FC66_GL001295"/>
<sequence length="119" mass="13303">MIYGIGVDISDIKRVVELANQHEQFITKILTTNEINQFNKLKGKHKDEFIAGRFSAKESYSKAFGTGIGNKVGFLDVEILNNEMGKPVIMKQPFDGNGFISISHTDSLVITEVILENKE</sequence>
<evidence type="ECO:0000313" key="11">
    <source>
        <dbReference type="Proteomes" id="UP000051450"/>
    </source>
</evidence>
<comment type="function">
    <text evidence="8">Transfers the 4'-phosphopantetheine moiety from coenzyme A to a Ser of acyl-carrier-protein.</text>
</comment>
<comment type="cofactor">
    <cofactor evidence="8">
        <name>Mg(2+)</name>
        <dbReference type="ChEBI" id="CHEBI:18420"/>
    </cofactor>
</comment>
<keyword evidence="8" id="KW-0963">Cytoplasm</keyword>
<reference evidence="10 11" key="1">
    <citation type="journal article" date="2015" name="Genome Announc.">
        <title>Expanding the biotechnology potential of lactobacilli through comparative genomics of 213 strains and associated genera.</title>
        <authorList>
            <person name="Sun Z."/>
            <person name="Harris H.M."/>
            <person name="McCann A."/>
            <person name="Guo C."/>
            <person name="Argimon S."/>
            <person name="Zhang W."/>
            <person name="Yang X."/>
            <person name="Jeffery I.B."/>
            <person name="Cooney J.C."/>
            <person name="Kagawa T.F."/>
            <person name="Liu W."/>
            <person name="Song Y."/>
            <person name="Salvetti E."/>
            <person name="Wrobel A."/>
            <person name="Rasinkangas P."/>
            <person name="Parkhill J."/>
            <person name="Rea M.C."/>
            <person name="O'Sullivan O."/>
            <person name="Ritari J."/>
            <person name="Douillard F.P."/>
            <person name="Paul Ross R."/>
            <person name="Yang R."/>
            <person name="Briner A.E."/>
            <person name="Felis G.E."/>
            <person name="de Vos W.M."/>
            <person name="Barrangou R."/>
            <person name="Klaenhammer T.R."/>
            <person name="Caufield P.W."/>
            <person name="Cui Y."/>
            <person name="Zhang H."/>
            <person name="O'Toole P.W."/>
        </authorList>
    </citation>
    <scope>NUCLEOTIDE SEQUENCE [LARGE SCALE GENOMIC DNA]</scope>
    <source>
        <strain evidence="10 11">DSM 15638</strain>
    </source>
</reference>
<dbReference type="GO" id="GO:0006633">
    <property type="term" value="P:fatty acid biosynthetic process"/>
    <property type="evidence" value="ECO:0007669"/>
    <property type="project" value="UniProtKB-UniRule"/>
</dbReference>
<dbReference type="InterPro" id="IPR008278">
    <property type="entry name" value="4-PPantetheinyl_Trfase_dom"/>
</dbReference>
<dbReference type="InterPro" id="IPR037143">
    <property type="entry name" value="4-PPantetheinyl_Trfase_dom_sf"/>
</dbReference>
<comment type="subcellular location">
    <subcellularLocation>
        <location evidence="8">Cytoplasm</location>
    </subcellularLocation>
</comment>
<keyword evidence="11" id="KW-1185">Reference proteome</keyword>
<protein>
    <recommendedName>
        <fullName evidence="8">Holo-[acyl-carrier-protein] synthase</fullName>
        <shortName evidence="8">Holo-ACP synthase</shortName>
        <ecNumber evidence="8">2.7.8.7</ecNumber>
    </recommendedName>
    <alternativeName>
        <fullName evidence="8">4'-phosphopantetheinyl transferase AcpS</fullName>
    </alternativeName>
</protein>
<keyword evidence="1 8" id="KW-0444">Lipid biosynthesis</keyword>
<evidence type="ECO:0000313" key="10">
    <source>
        <dbReference type="EMBL" id="KRK45644.1"/>
    </source>
</evidence>
<evidence type="ECO:0000256" key="5">
    <source>
        <dbReference type="ARBA" id="ARBA00022842"/>
    </source>
</evidence>
<keyword evidence="5 8" id="KW-0460">Magnesium</keyword>
<dbReference type="InterPro" id="IPR004568">
    <property type="entry name" value="Ppantetheine-prot_Trfase_dom"/>
</dbReference>
<keyword evidence="6 8" id="KW-0443">Lipid metabolism</keyword>
<dbReference type="EMBL" id="AZDI01000006">
    <property type="protein sequence ID" value="KRK45644.1"/>
    <property type="molecule type" value="Genomic_DNA"/>
</dbReference>
<comment type="catalytic activity">
    <reaction evidence="8">
        <text>apo-[ACP] + CoA = holo-[ACP] + adenosine 3',5'-bisphosphate + H(+)</text>
        <dbReference type="Rhea" id="RHEA:12068"/>
        <dbReference type="Rhea" id="RHEA-COMP:9685"/>
        <dbReference type="Rhea" id="RHEA-COMP:9690"/>
        <dbReference type="ChEBI" id="CHEBI:15378"/>
        <dbReference type="ChEBI" id="CHEBI:29999"/>
        <dbReference type="ChEBI" id="CHEBI:57287"/>
        <dbReference type="ChEBI" id="CHEBI:58343"/>
        <dbReference type="ChEBI" id="CHEBI:64479"/>
        <dbReference type="EC" id="2.7.8.7"/>
    </reaction>
</comment>
<gene>
    <name evidence="8" type="primary">acpS</name>
    <name evidence="10" type="ORF">FC66_GL001295</name>
</gene>
<accession>A0A0R1HGU0</accession>
<evidence type="ECO:0000256" key="6">
    <source>
        <dbReference type="ARBA" id="ARBA00023098"/>
    </source>
</evidence>
<feature type="binding site" evidence="8">
    <location>
        <position position="58"/>
    </location>
    <ligand>
        <name>Mg(2+)</name>
        <dbReference type="ChEBI" id="CHEBI:18420"/>
    </ligand>
</feature>
<dbReference type="GeneID" id="83549229"/>
<evidence type="ECO:0000256" key="7">
    <source>
        <dbReference type="ARBA" id="ARBA00023160"/>
    </source>
</evidence>
<dbReference type="Proteomes" id="UP000051450">
    <property type="component" value="Unassembled WGS sequence"/>
</dbReference>
<dbReference type="GO" id="GO:0005737">
    <property type="term" value="C:cytoplasm"/>
    <property type="evidence" value="ECO:0007669"/>
    <property type="project" value="UniProtKB-SubCell"/>
</dbReference>
<comment type="similarity">
    <text evidence="8">Belongs to the P-Pant transferase superfamily. AcpS family.</text>
</comment>
<dbReference type="GO" id="GO:0008897">
    <property type="term" value="F:holo-[acyl-carrier-protein] synthase activity"/>
    <property type="evidence" value="ECO:0007669"/>
    <property type="project" value="UniProtKB-UniRule"/>
</dbReference>
<evidence type="ECO:0000256" key="4">
    <source>
        <dbReference type="ARBA" id="ARBA00022832"/>
    </source>
</evidence>
<dbReference type="SUPFAM" id="SSF56214">
    <property type="entry name" value="4'-phosphopantetheinyl transferase"/>
    <property type="match status" value="1"/>
</dbReference>
<dbReference type="PATRIC" id="fig|1423719.4.peg.1316"/>
<evidence type="ECO:0000256" key="3">
    <source>
        <dbReference type="ARBA" id="ARBA00022723"/>
    </source>
</evidence>
<organism evidence="10 11">
    <name type="scientific">Dellaglioa algida DSM 15638</name>
    <dbReference type="NCBI Taxonomy" id="1423719"/>
    <lineage>
        <taxon>Bacteria</taxon>
        <taxon>Bacillati</taxon>
        <taxon>Bacillota</taxon>
        <taxon>Bacilli</taxon>
        <taxon>Lactobacillales</taxon>
        <taxon>Lactobacillaceae</taxon>
        <taxon>Dellaglioa</taxon>
    </lineage>
</organism>
<dbReference type="RefSeq" id="WP_057974349.1">
    <property type="nucleotide sequence ID" value="NZ_AZDI01000006.1"/>
</dbReference>
<dbReference type="AlphaFoldDB" id="A0A0R1HGU0"/>
<dbReference type="Gene3D" id="3.90.470.20">
    <property type="entry name" value="4'-phosphopantetheinyl transferase domain"/>
    <property type="match status" value="1"/>
</dbReference>
<name>A0A0R1HGU0_9LACO</name>
<keyword evidence="4 8" id="KW-0276">Fatty acid metabolism</keyword>
<dbReference type="OrthoDB" id="517356at2"/>
<dbReference type="GO" id="GO:0000287">
    <property type="term" value="F:magnesium ion binding"/>
    <property type="evidence" value="ECO:0007669"/>
    <property type="project" value="UniProtKB-UniRule"/>
</dbReference>
<proteinExistence type="inferred from homology"/>
<comment type="caution">
    <text evidence="10">The sequence shown here is derived from an EMBL/GenBank/DDBJ whole genome shotgun (WGS) entry which is preliminary data.</text>
</comment>
<evidence type="ECO:0000256" key="8">
    <source>
        <dbReference type="HAMAP-Rule" id="MF_00101"/>
    </source>
</evidence>
<dbReference type="EC" id="2.7.8.7" evidence="8"/>
<dbReference type="InterPro" id="IPR002582">
    <property type="entry name" value="ACPS"/>
</dbReference>
<evidence type="ECO:0000259" key="9">
    <source>
        <dbReference type="Pfam" id="PF01648"/>
    </source>
</evidence>
<keyword evidence="2 8" id="KW-0808">Transferase</keyword>
<keyword evidence="7 8" id="KW-0275">Fatty acid biosynthesis</keyword>
<feature type="domain" description="4'-phosphopantetheinyl transferase" evidence="9">
    <location>
        <begin position="4"/>
        <end position="90"/>
    </location>
</feature>
<dbReference type="HAMAP" id="MF_00101">
    <property type="entry name" value="AcpS"/>
    <property type="match status" value="1"/>
</dbReference>
<keyword evidence="3 8" id="KW-0479">Metal-binding</keyword>